<accession>A0A2H0UPS0</accession>
<name>A0A2H0UPS0_9BACT</name>
<dbReference type="Proteomes" id="UP000229615">
    <property type="component" value="Unassembled WGS sequence"/>
</dbReference>
<dbReference type="AlphaFoldDB" id="A0A2H0UPS0"/>
<dbReference type="InterPro" id="IPR055706">
    <property type="entry name" value="Slg1/2_DUF7282"/>
</dbReference>
<gene>
    <name evidence="2" type="ORF">COU09_02355</name>
</gene>
<evidence type="ECO:0000313" key="3">
    <source>
        <dbReference type="Proteomes" id="UP000229615"/>
    </source>
</evidence>
<comment type="caution">
    <text evidence="2">The sequence shown here is derived from an EMBL/GenBank/DDBJ whole genome shotgun (WGS) entry which is preliminary data.</text>
</comment>
<dbReference type="EMBL" id="PFBB01000024">
    <property type="protein sequence ID" value="PIR88422.1"/>
    <property type="molecule type" value="Genomic_DNA"/>
</dbReference>
<evidence type="ECO:0000313" key="2">
    <source>
        <dbReference type="EMBL" id="PIR88422.1"/>
    </source>
</evidence>
<protein>
    <recommendedName>
        <fullName evidence="1">DUF7282 domain-containing protein</fullName>
    </recommendedName>
</protein>
<reference evidence="3" key="1">
    <citation type="submission" date="2017-09" db="EMBL/GenBank/DDBJ databases">
        <title>Depth-based differentiation of microbial function through sediment-hosted aquifers and enrichment of novel symbionts in the deep terrestrial subsurface.</title>
        <authorList>
            <person name="Probst A.J."/>
            <person name="Ladd B."/>
            <person name="Jarett J.K."/>
            <person name="Geller-Mcgrath D.E."/>
            <person name="Sieber C.M.K."/>
            <person name="Emerson J.B."/>
            <person name="Anantharaman K."/>
            <person name="Thomas B.C."/>
            <person name="Malmstrom R."/>
            <person name="Stieglmeier M."/>
            <person name="Klingl A."/>
            <person name="Woyke T."/>
            <person name="Ryan C.M."/>
            <person name="Banfield J.F."/>
        </authorList>
    </citation>
    <scope>NUCLEOTIDE SEQUENCE [LARGE SCALE GENOMIC DNA]</scope>
</reference>
<proteinExistence type="predicted"/>
<evidence type="ECO:0000259" key="1">
    <source>
        <dbReference type="Pfam" id="PF23951"/>
    </source>
</evidence>
<feature type="domain" description="DUF7282" evidence="1">
    <location>
        <begin position="50"/>
        <end position="137"/>
    </location>
</feature>
<dbReference type="Pfam" id="PF23951">
    <property type="entry name" value="DUF7282"/>
    <property type="match status" value="1"/>
</dbReference>
<organism evidence="2 3">
    <name type="scientific">Candidatus Harrisonbacteria bacterium CG10_big_fil_rev_8_21_14_0_10_44_23</name>
    <dbReference type="NCBI Taxonomy" id="1974585"/>
    <lineage>
        <taxon>Bacteria</taxon>
        <taxon>Candidatus Harrisoniibacteriota</taxon>
    </lineage>
</organism>
<sequence>MKYIWNVIIALLIIALLIFAVSRFFATRDGGATDDGTVLDGSITILGEPSSDQLSLNIDQVVMPVDGYAVVRAVVDGSVGPIVGNSSFLKAGAHENVQVLMEMVGGQEYEVVLHRDNGNGIFDENDPPLTLEGGAHIRSTFSVSPVDGAGAKG</sequence>